<dbReference type="InterPro" id="IPR000477">
    <property type="entry name" value="RT_dom"/>
</dbReference>
<evidence type="ECO:0000313" key="3">
    <source>
        <dbReference type="Proteomes" id="UP000694240"/>
    </source>
</evidence>
<dbReference type="CDD" id="cd01650">
    <property type="entry name" value="RT_nLTR_like"/>
    <property type="match status" value="1"/>
</dbReference>
<dbReference type="Pfam" id="PF00078">
    <property type="entry name" value="RVT_1"/>
    <property type="match status" value="1"/>
</dbReference>
<dbReference type="PANTHER" id="PTHR33116">
    <property type="entry name" value="REVERSE TRANSCRIPTASE ZINC-BINDING DOMAIN-CONTAINING PROTEIN-RELATED-RELATED"/>
    <property type="match status" value="1"/>
</dbReference>
<dbReference type="InterPro" id="IPR026960">
    <property type="entry name" value="RVT-Znf"/>
</dbReference>
<dbReference type="Pfam" id="PF03372">
    <property type="entry name" value="Exo_endo_phos"/>
    <property type="match status" value="1"/>
</dbReference>
<dbReference type="InterPro" id="IPR005135">
    <property type="entry name" value="Endo/exonuclease/phosphatase"/>
</dbReference>
<dbReference type="Proteomes" id="UP000694240">
    <property type="component" value="Chromosome 8"/>
</dbReference>
<feature type="domain" description="Reverse transcriptase" evidence="1">
    <location>
        <begin position="492"/>
        <end position="770"/>
    </location>
</feature>
<keyword evidence="2" id="KW-0695">RNA-directed DNA polymerase</keyword>
<name>A0A8T2AY83_9BRAS</name>
<sequence>MSDNFFWNVRGLNDLSKHRPLRFWLSSHHVTFGALLESHVKEASKFSVLSCLGQEWSLLSNYQFSDLGKVWIIYKAPTIARVLSMDLQSITCEISLEDGTVFIYTAVYASNEEDERKKLWSSLRDTEAAFCLSDKPWMINGDFNEILSPVETSNATIVSSTRGMRLFGDCLADLGLFDLPSSGPKFTWTNKRSVDSIGKKLDRCLVNGCWLLRFPFSHCTFEPPEFSDHTPCHIKLATPSPSYGTRPFKYFTFLAKHPKFLDLVVDVWSRVGVSVFTLKDFCFKLKQLKRPIKDLMKDNFSDLEKRVVEAHSKLNGLQLLALNDPSPINIQNEISAKELWLLLSLAEESFFKQKSRLRWLGEGDFNTSFFHKVSVVRNAGNAIKFLLKPDGSLTSSLHEVHDLAVDHFAGILGTVKGIFYPDLPSLLFSLVQAKCTIAQQSSLSSPFSGEDIKSCLFKMPLNKTPGPDGFPAEFFKTTWSIIGQDLTSAVLHFFRDSFIPSGLNSTSLVLIPKRPGAVELKDFRPISCLNTVYKIISRLLLDRLKNLLPSLILPNQTAFVKDRLLMENVLLASEVMLGYHLGLRKERITLKVDISKAFDSVRWDFLLIALQAYQVPLVFINWIKACVCYPSFSVSINGVTSGFFKGRTGLRQGDPLSPILFVLIMNVLSLMLNKAAEEGSFNYHPGCETLKLTHLCFADDLLIFLEGSEQSMRGVMSVLAKFEEMSGLGMNIEKTSMFCSGLSDDSLTRIKNTFNLNPSLLPIRYLGLPLCSRKLSVRDCDPLLSQIRKKLNSWTHKFLSLAGRLTLISSVISGIIGFWTSAFFIPKQVIKRINGLCSAFLWRGKVDSPSSAKVSWYKICFPKLEGGLGLRQIGSWNETCALKLFWMLFFRAGSFWVAWIRSKYLSTSPLWALNEKNVTYSWIFRKLLKLRPKALKFFRIIIGNGDSTFFWWDPWTPFGSLYHFLGSDGPTRLGIPLFSTVAELRNEDGWSLPHARTERQVLLHSFISTISMSAANDTPVWAIDGIPYFSFSSKDVWNAVRISNPVKSWAPLVWHKAIIPRHAITSWLFILNRNPTLDRLSTWGFDIELDCLLCGLAHESRNHLFFECVFSAEVWRLVTQRLQISSPPLLWDQILLWLPTASASKHQNLALLQGWQGAIFELWRERNRRFHDGLSVSPVTIATRIFSTMNNKCNAMLQLGLKRGVSLLQCWT</sequence>
<keyword evidence="2" id="KW-0548">Nucleotidyltransferase</keyword>
<protein>
    <submittedName>
        <fullName evidence="2">Reverse transcriptase zinc-binding domain</fullName>
    </submittedName>
</protein>
<feature type="non-terminal residue" evidence="2">
    <location>
        <position position="1212"/>
    </location>
</feature>
<proteinExistence type="predicted"/>
<evidence type="ECO:0000313" key="2">
    <source>
        <dbReference type="EMBL" id="KAG7578559.1"/>
    </source>
</evidence>
<keyword evidence="2" id="KW-0808">Transferase</keyword>
<dbReference type="PANTHER" id="PTHR33116:SF80">
    <property type="entry name" value="REVERSE TRANSCRIPTASE ZINC-BINDING DOMAIN-CONTAINING PROTEIN"/>
    <property type="match status" value="1"/>
</dbReference>
<dbReference type="Pfam" id="PF13966">
    <property type="entry name" value="zf-RVT"/>
    <property type="match status" value="1"/>
</dbReference>
<gene>
    <name evidence="2" type="ORF">ISN45_Aa03g027410</name>
</gene>
<organism evidence="2 3">
    <name type="scientific">Arabidopsis thaliana x Arabidopsis arenosa</name>
    <dbReference type="NCBI Taxonomy" id="1240361"/>
    <lineage>
        <taxon>Eukaryota</taxon>
        <taxon>Viridiplantae</taxon>
        <taxon>Streptophyta</taxon>
        <taxon>Embryophyta</taxon>
        <taxon>Tracheophyta</taxon>
        <taxon>Spermatophyta</taxon>
        <taxon>Magnoliopsida</taxon>
        <taxon>eudicotyledons</taxon>
        <taxon>Gunneridae</taxon>
        <taxon>Pentapetalae</taxon>
        <taxon>rosids</taxon>
        <taxon>malvids</taxon>
        <taxon>Brassicales</taxon>
        <taxon>Brassicaceae</taxon>
        <taxon>Camelineae</taxon>
        <taxon>Arabidopsis</taxon>
    </lineage>
</organism>
<dbReference type="EMBL" id="JAEFBK010000008">
    <property type="protein sequence ID" value="KAG7578559.1"/>
    <property type="molecule type" value="Genomic_DNA"/>
</dbReference>
<dbReference type="AlphaFoldDB" id="A0A8T2AY83"/>
<accession>A0A8T2AY83</accession>
<evidence type="ECO:0000259" key="1">
    <source>
        <dbReference type="PROSITE" id="PS50878"/>
    </source>
</evidence>
<keyword evidence="3" id="KW-1185">Reference proteome</keyword>
<comment type="caution">
    <text evidence="2">The sequence shown here is derived from an EMBL/GenBank/DDBJ whole genome shotgun (WGS) entry which is preliminary data.</text>
</comment>
<reference evidence="2 3" key="1">
    <citation type="submission" date="2020-12" db="EMBL/GenBank/DDBJ databases">
        <title>Concerted genomic and epigenomic changes stabilize Arabidopsis allopolyploids.</title>
        <authorList>
            <person name="Chen Z."/>
        </authorList>
    </citation>
    <scope>NUCLEOTIDE SEQUENCE [LARGE SCALE GENOMIC DNA]</scope>
    <source>
        <strain evidence="2">Allo738</strain>
        <tissue evidence="2">Leaf</tissue>
    </source>
</reference>
<dbReference type="GO" id="GO:0003964">
    <property type="term" value="F:RNA-directed DNA polymerase activity"/>
    <property type="evidence" value="ECO:0007669"/>
    <property type="project" value="UniProtKB-KW"/>
</dbReference>
<dbReference type="PROSITE" id="PS50878">
    <property type="entry name" value="RT_POL"/>
    <property type="match status" value="1"/>
</dbReference>